<comment type="caution">
    <text evidence="4">The sequence shown here is derived from an EMBL/GenBank/DDBJ whole genome shotgun (WGS) entry which is preliminary data.</text>
</comment>
<dbReference type="InterPro" id="IPR029063">
    <property type="entry name" value="SAM-dependent_MTases_sf"/>
</dbReference>
<sequence>MSYEAFAAGYDALTQNVDYDACAAFLCAALRRYGIADGLVLDLACGTGTLTGKLAAAGYSLIGADASPDMLAVARQKAAQAGQDTLFLCQDMCALDLYGTVRAAVCTLDSLNHLPDEAHVQAALARVSLFLEPGGVFVFDVNTPYKHREVLADNVFVYDTDEVYCVWQNAPLPGDAVEIALDFFFPAGKGTYRRLSETFAERAYAPSTWEKLLLSAGLRVLELRDGYTDAPPRETSERVVYVTRKEPV</sequence>
<dbReference type="PANTHER" id="PTHR43861:SF1">
    <property type="entry name" value="TRANS-ACONITATE 2-METHYLTRANSFERASE"/>
    <property type="match status" value="1"/>
</dbReference>
<reference evidence="4" key="2">
    <citation type="journal article" date="2021" name="PeerJ">
        <title>Extensive microbial diversity within the chicken gut microbiome revealed by metagenomics and culture.</title>
        <authorList>
            <person name="Gilroy R."/>
            <person name="Ravi A."/>
            <person name="Getino M."/>
            <person name="Pursley I."/>
            <person name="Horton D.L."/>
            <person name="Alikhan N.F."/>
            <person name="Baker D."/>
            <person name="Gharbi K."/>
            <person name="Hall N."/>
            <person name="Watson M."/>
            <person name="Adriaenssens E.M."/>
            <person name="Foster-Nyarko E."/>
            <person name="Jarju S."/>
            <person name="Secka A."/>
            <person name="Antonio M."/>
            <person name="Oren A."/>
            <person name="Chaudhuri R.R."/>
            <person name="La Ragione R."/>
            <person name="Hildebrand F."/>
            <person name="Pallen M.J."/>
        </authorList>
    </citation>
    <scope>NUCLEOTIDE SEQUENCE</scope>
    <source>
        <strain evidence="4">ChiGjej1B1-19959</strain>
    </source>
</reference>
<organism evidence="4 5">
    <name type="scientific">Candidatus Fimenecus excrementigallinarum</name>
    <dbReference type="NCBI Taxonomy" id="2840816"/>
    <lineage>
        <taxon>Bacteria</taxon>
        <taxon>Bacillati</taxon>
        <taxon>Bacillota</taxon>
        <taxon>Clostridia</taxon>
        <taxon>Candidatus Fimenecus</taxon>
    </lineage>
</organism>
<evidence type="ECO:0000259" key="3">
    <source>
        <dbReference type="Pfam" id="PF13649"/>
    </source>
</evidence>
<dbReference type="SUPFAM" id="SSF53335">
    <property type="entry name" value="S-adenosyl-L-methionine-dependent methyltransferases"/>
    <property type="match status" value="1"/>
</dbReference>
<dbReference type="Gene3D" id="2.20.25.110">
    <property type="entry name" value="S-adenosyl-L-methionine-dependent methyltransferases"/>
    <property type="match status" value="1"/>
</dbReference>
<dbReference type="CDD" id="cd02440">
    <property type="entry name" value="AdoMet_MTases"/>
    <property type="match status" value="1"/>
</dbReference>
<gene>
    <name evidence="4" type="ORF">IAC53_00415</name>
</gene>
<dbReference type="Gene3D" id="3.40.50.150">
    <property type="entry name" value="Vaccinia Virus protein VP39"/>
    <property type="match status" value="1"/>
</dbReference>
<dbReference type="EMBL" id="DVMW01000002">
    <property type="protein sequence ID" value="HIU35066.1"/>
    <property type="molecule type" value="Genomic_DNA"/>
</dbReference>
<evidence type="ECO:0000256" key="2">
    <source>
        <dbReference type="ARBA" id="ARBA00022679"/>
    </source>
</evidence>
<dbReference type="Proteomes" id="UP000824071">
    <property type="component" value="Unassembled WGS sequence"/>
</dbReference>
<keyword evidence="2" id="KW-0808">Transferase</keyword>
<keyword evidence="1 4" id="KW-0489">Methyltransferase</keyword>
<dbReference type="PANTHER" id="PTHR43861">
    <property type="entry name" value="TRANS-ACONITATE 2-METHYLTRANSFERASE-RELATED"/>
    <property type="match status" value="1"/>
</dbReference>
<dbReference type="AlphaFoldDB" id="A0A9D1LDQ0"/>
<dbReference type="GO" id="GO:0032259">
    <property type="term" value="P:methylation"/>
    <property type="evidence" value="ECO:0007669"/>
    <property type="project" value="UniProtKB-KW"/>
</dbReference>
<dbReference type="InterPro" id="IPR041698">
    <property type="entry name" value="Methyltransf_25"/>
</dbReference>
<evidence type="ECO:0000313" key="4">
    <source>
        <dbReference type="EMBL" id="HIU35066.1"/>
    </source>
</evidence>
<accession>A0A9D1LDQ0</accession>
<evidence type="ECO:0000256" key="1">
    <source>
        <dbReference type="ARBA" id="ARBA00022603"/>
    </source>
</evidence>
<dbReference type="Pfam" id="PF13649">
    <property type="entry name" value="Methyltransf_25"/>
    <property type="match status" value="1"/>
</dbReference>
<dbReference type="GO" id="GO:0008168">
    <property type="term" value="F:methyltransferase activity"/>
    <property type="evidence" value="ECO:0007669"/>
    <property type="project" value="UniProtKB-KW"/>
</dbReference>
<name>A0A9D1LDQ0_9FIRM</name>
<reference evidence="4" key="1">
    <citation type="submission" date="2020-10" db="EMBL/GenBank/DDBJ databases">
        <authorList>
            <person name="Gilroy R."/>
        </authorList>
    </citation>
    <scope>NUCLEOTIDE SEQUENCE</scope>
    <source>
        <strain evidence="4">ChiGjej1B1-19959</strain>
    </source>
</reference>
<protein>
    <submittedName>
        <fullName evidence="4">Class I SAM-dependent methyltransferase</fullName>
    </submittedName>
</protein>
<feature type="domain" description="Methyltransferase" evidence="3">
    <location>
        <begin position="40"/>
        <end position="135"/>
    </location>
</feature>
<proteinExistence type="predicted"/>
<evidence type="ECO:0000313" key="5">
    <source>
        <dbReference type="Proteomes" id="UP000824071"/>
    </source>
</evidence>